<proteinExistence type="predicted"/>
<sequence length="247" mass="28164">MRSGAIPAKRHMTMGTAPATKCFYHKTVLMSGRTHRGRDRPTWHRYNRQPSSASEDEMLTQRRGRGFAVRQQSRRRFSLTWVGIAQQTAAPSAHKKKKEGRMKKCGGGATIRDTERRVQIDCTVCWLAAVRFVIKPLPRGACVRRKLQWWRKGTETRCGPHPPRLVVATTTPPRRSACSKDRRRQQRSVPSLSHWGATPPTPSLAHSPTEKTREQQRETRHVRRARSRKVSQRPPPPNKGSCTAQAQ</sequence>
<evidence type="ECO:0000256" key="1">
    <source>
        <dbReference type="SAM" id="MobiDB-lite"/>
    </source>
</evidence>
<name>K2N4U9_TRYCR</name>
<evidence type="ECO:0000313" key="3">
    <source>
        <dbReference type="Proteomes" id="UP000007350"/>
    </source>
</evidence>
<keyword evidence="3" id="KW-1185">Reference proteome</keyword>
<evidence type="ECO:0000313" key="2">
    <source>
        <dbReference type="EMBL" id="EKF29696.1"/>
    </source>
</evidence>
<feature type="compositionally biased region" description="Basic residues" evidence="1">
    <location>
        <begin position="220"/>
        <end position="231"/>
    </location>
</feature>
<dbReference type="AlphaFoldDB" id="K2N4U9"/>
<accession>K2N4U9</accession>
<comment type="caution">
    <text evidence="2">The sequence shown here is derived from an EMBL/GenBank/DDBJ whole genome shotgun (WGS) entry which is preliminary data.</text>
</comment>
<feature type="compositionally biased region" description="Basic and acidic residues" evidence="1">
    <location>
        <begin position="208"/>
        <end position="219"/>
    </location>
</feature>
<feature type="compositionally biased region" description="Basic residues" evidence="1">
    <location>
        <begin position="33"/>
        <end position="47"/>
    </location>
</feature>
<gene>
    <name evidence="2" type="ORF">MOQ_006505</name>
</gene>
<organism evidence="2 3">
    <name type="scientific">Trypanosoma cruzi marinkellei</name>
    <dbReference type="NCBI Taxonomy" id="85056"/>
    <lineage>
        <taxon>Eukaryota</taxon>
        <taxon>Discoba</taxon>
        <taxon>Euglenozoa</taxon>
        <taxon>Kinetoplastea</taxon>
        <taxon>Metakinetoplastina</taxon>
        <taxon>Trypanosomatida</taxon>
        <taxon>Trypanosomatidae</taxon>
        <taxon>Trypanosoma</taxon>
        <taxon>Schizotrypanum</taxon>
    </lineage>
</organism>
<protein>
    <submittedName>
        <fullName evidence="2">Uncharacterized protein</fullName>
    </submittedName>
</protein>
<reference evidence="2 3" key="1">
    <citation type="journal article" date="2012" name="BMC Genomics">
        <title>Comparative genomic analysis of human infective Trypanosoma cruzi lineages with the bat-restricted subspecies T. cruzi marinkellei.</title>
        <authorList>
            <person name="Franzen O."/>
            <person name="Talavera-Lopez C."/>
            <person name="Ochaya S."/>
            <person name="Butler C.E."/>
            <person name="Messenger L.A."/>
            <person name="Lewis M.D."/>
            <person name="Llewellyn M.S."/>
            <person name="Marinkelle C.J."/>
            <person name="Tyler K.M."/>
            <person name="Miles M.A."/>
            <person name="Andersson B."/>
        </authorList>
    </citation>
    <scope>NUCLEOTIDE SEQUENCE [LARGE SCALE GENOMIC DNA]</scope>
    <source>
        <strain evidence="2 3">B7</strain>
    </source>
</reference>
<feature type="region of interest" description="Disordered" evidence="1">
    <location>
        <begin position="154"/>
        <end position="247"/>
    </location>
</feature>
<dbReference type="EMBL" id="AHKC01012757">
    <property type="protein sequence ID" value="EKF29696.1"/>
    <property type="molecule type" value="Genomic_DNA"/>
</dbReference>
<dbReference type="OrthoDB" id="10528614at2759"/>
<feature type="region of interest" description="Disordered" evidence="1">
    <location>
        <begin position="33"/>
        <end position="57"/>
    </location>
</feature>
<dbReference type="Proteomes" id="UP000007350">
    <property type="component" value="Unassembled WGS sequence"/>
</dbReference>